<evidence type="ECO:0000313" key="2">
    <source>
        <dbReference type="Proteomes" id="UP001209229"/>
    </source>
</evidence>
<gene>
    <name evidence="1" type="ORF">OM075_13895</name>
</gene>
<dbReference type="EMBL" id="JAPDPJ010000032">
    <property type="protein sequence ID" value="MCW3787562.1"/>
    <property type="molecule type" value="Genomic_DNA"/>
</dbReference>
<protein>
    <submittedName>
        <fullName evidence="1">Uncharacterized protein</fullName>
    </submittedName>
</protein>
<accession>A0AAE3SFY0</accession>
<proteinExistence type="predicted"/>
<dbReference type="Proteomes" id="UP001209229">
    <property type="component" value="Unassembled WGS sequence"/>
</dbReference>
<organism evidence="1 2">
    <name type="scientific">Plebeiibacterium sediminum</name>
    <dbReference type="NCBI Taxonomy" id="2992112"/>
    <lineage>
        <taxon>Bacteria</taxon>
        <taxon>Pseudomonadati</taxon>
        <taxon>Bacteroidota</taxon>
        <taxon>Bacteroidia</taxon>
        <taxon>Marinilabiliales</taxon>
        <taxon>Marinilabiliaceae</taxon>
        <taxon>Plebeiibacterium</taxon>
    </lineage>
</organism>
<comment type="caution">
    <text evidence="1">The sequence shown here is derived from an EMBL/GenBank/DDBJ whole genome shotgun (WGS) entry which is preliminary data.</text>
</comment>
<dbReference type="AlphaFoldDB" id="A0AAE3SFY0"/>
<keyword evidence="2" id="KW-1185">Reference proteome</keyword>
<name>A0AAE3SFY0_9BACT</name>
<evidence type="ECO:0000313" key="1">
    <source>
        <dbReference type="EMBL" id="MCW3787562.1"/>
    </source>
</evidence>
<reference evidence="1" key="1">
    <citation type="submission" date="2022-10" db="EMBL/GenBank/DDBJ databases">
        <authorList>
            <person name="Yu W.X."/>
        </authorList>
    </citation>
    <scope>NUCLEOTIDE SEQUENCE</scope>
    <source>
        <strain evidence="1">AAT</strain>
    </source>
</reference>
<sequence>MKIFWIIFCLIPISQKLIGQINTPDFTIFQGKNSINKEGKSYDFAINKNDEIKIVLSVEKEKDLASIVLIDKNSNETVWKKGKVSSVNETIRIPEESVYSLQLTGRGGKKDVSISITRISGKEKLYNPAWMQYNSISTENISYEVDTMIGYQDPVISYHDIRLFNKYMYQKVDVFDYNDQILGQGGIHNSQAKIKPLAINKANIPDSAIFKGYHYNVSSTIGGAKHWALADIGVSAASMVMSPAASFAAHGAMGLIGPQPGSEPIQYFMSNRESDLKVAQEIYSLYNSGREATNKAKDVIGDIAGHFSSSAEKNVKGTKVKEYNEGDMSFNEKGLVTNLSVTEALPPTAKYILFGNPDIGQAKNLKLNAYALYYKPTYNTLSAEEQYFQALIQKLSKTKIKYTKTIHLESIK</sequence>